<dbReference type="SUPFAM" id="SSF52058">
    <property type="entry name" value="L domain-like"/>
    <property type="match status" value="1"/>
</dbReference>
<keyword evidence="11" id="KW-1185">Reference proteome</keyword>
<keyword evidence="7" id="KW-0472">Membrane</keyword>
<reference evidence="10" key="1">
    <citation type="submission" date="2023-03" db="EMBL/GenBank/DDBJ databases">
        <authorList>
            <person name="Julca I."/>
        </authorList>
    </citation>
    <scope>NUCLEOTIDE SEQUENCE</scope>
</reference>
<dbReference type="Gene3D" id="3.80.10.10">
    <property type="entry name" value="Ribonuclease Inhibitor"/>
    <property type="match status" value="1"/>
</dbReference>
<evidence type="ECO:0000256" key="6">
    <source>
        <dbReference type="ARBA" id="ARBA00022989"/>
    </source>
</evidence>
<name>A0AAV1C147_OLDCO</name>
<keyword evidence="9" id="KW-0325">Glycoprotein</keyword>
<dbReference type="FunFam" id="3.80.10.10:FF:000383">
    <property type="entry name" value="Leucine-rich repeat receptor protein kinase EMS1"/>
    <property type="match status" value="1"/>
</dbReference>
<evidence type="ECO:0000256" key="3">
    <source>
        <dbReference type="ARBA" id="ARBA00022692"/>
    </source>
</evidence>
<evidence type="ECO:0000256" key="8">
    <source>
        <dbReference type="ARBA" id="ARBA00023170"/>
    </source>
</evidence>
<dbReference type="Proteomes" id="UP001161247">
    <property type="component" value="Chromosome 1"/>
</dbReference>
<accession>A0AAV1C147</accession>
<gene>
    <name evidence="10" type="ORF">OLC1_LOCUS1618</name>
</gene>
<evidence type="ECO:0000256" key="7">
    <source>
        <dbReference type="ARBA" id="ARBA00023136"/>
    </source>
</evidence>
<proteinExistence type="predicted"/>
<protein>
    <submittedName>
        <fullName evidence="10">OLC1v1023772C1</fullName>
    </submittedName>
</protein>
<dbReference type="PANTHER" id="PTHR27000:SF642">
    <property type="entry name" value="INACTIVE LEUCINE-RICH REPEAT RECEPTOR KINASE XIAO-RELATED"/>
    <property type="match status" value="1"/>
</dbReference>
<keyword evidence="6" id="KW-1133">Transmembrane helix</keyword>
<evidence type="ECO:0000256" key="2">
    <source>
        <dbReference type="ARBA" id="ARBA00022614"/>
    </source>
</evidence>
<evidence type="ECO:0000256" key="4">
    <source>
        <dbReference type="ARBA" id="ARBA00022729"/>
    </source>
</evidence>
<dbReference type="EMBL" id="OX459118">
    <property type="protein sequence ID" value="CAI9089236.1"/>
    <property type="molecule type" value="Genomic_DNA"/>
</dbReference>
<keyword evidence="2" id="KW-0433">Leucine-rich repeat</keyword>
<comment type="subcellular location">
    <subcellularLocation>
        <location evidence="1">Membrane</location>
        <topology evidence="1">Single-pass type I membrane protein</topology>
    </subcellularLocation>
</comment>
<evidence type="ECO:0000256" key="9">
    <source>
        <dbReference type="ARBA" id="ARBA00023180"/>
    </source>
</evidence>
<dbReference type="Pfam" id="PF00560">
    <property type="entry name" value="LRR_1"/>
    <property type="match status" value="3"/>
</dbReference>
<dbReference type="GO" id="GO:0016020">
    <property type="term" value="C:membrane"/>
    <property type="evidence" value="ECO:0007669"/>
    <property type="project" value="UniProtKB-SubCell"/>
</dbReference>
<evidence type="ECO:0000313" key="11">
    <source>
        <dbReference type="Proteomes" id="UP001161247"/>
    </source>
</evidence>
<keyword evidence="3" id="KW-0812">Transmembrane</keyword>
<dbReference type="InterPro" id="IPR032675">
    <property type="entry name" value="LRR_dom_sf"/>
</dbReference>
<keyword evidence="8" id="KW-0675">Receptor</keyword>
<dbReference type="AlphaFoldDB" id="A0AAV1C147"/>
<evidence type="ECO:0000313" key="10">
    <source>
        <dbReference type="EMBL" id="CAI9089236.1"/>
    </source>
</evidence>
<evidence type="ECO:0000256" key="5">
    <source>
        <dbReference type="ARBA" id="ARBA00022737"/>
    </source>
</evidence>
<dbReference type="InterPro" id="IPR001611">
    <property type="entry name" value="Leu-rich_rpt"/>
</dbReference>
<sequence length="117" mass="12833">MDTLDLISNNFTGSVPSDIGRNMTKLWDLLMAENSLTGVIPPSIGNMSSLVNLMLDRNQFSGKIPAELGQHPQLEFVVLWGNQLTGKEFSGFVPGNILSKLEQLYLLENNLAGALRD</sequence>
<dbReference type="PANTHER" id="PTHR27000">
    <property type="entry name" value="LEUCINE-RICH REPEAT RECEPTOR-LIKE PROTEIN KINASE FAMILY PROTEIN-RELATED"/>
    <property type="match status" value="1"/>
</dbReference>
<evidence type="ECO:0000256" key="1">
    <source>
        <dbReference type="ARBA" id="ARBA00004479"/>
    </source>
</evidence>
<keyword evidence="5" id="KW-0677">Repeat</keyword>
<keyword evidence="4" id="KW-0732">Signal</keyword>
<organism evidence="10 11">
    <name type="scientific">Oldenlandia corymbosa var. corymbosa</name>
    <dbReference type="NCBI Taxonomy" id="529605"/>
    <lineage>
        <taxon>Eukaryota</taxon>
        <taxon>Viridiplantae</taxon>
        <taxon>Streptophyta</taxon>
        <taxon>Embryophyta</taxon>
        <taxon>Tracheophyta</taxon>
        <taxon>Spermatophyta</taxon>
        <taxon>Magnoliopsida</taxon>
        <taxon>eudicotyledons</taxon>
        <taxon>Gunneridae</taxon>
        <taxon>Pentapetalae</taxon>
        <taxon>asterids</taxon>
        <taxon>lamiids</taxon>
        <taxon>Gentianales</taxon>
        <taxon>Rubiaceae</taxon>
        <taxon>Rubioideae</taxon>
        <taxon>Spermacoceae</taxon>
        <taxon>Hedyotis-Oldenlandia complex</taxon>
        <taxon>Oldenlandia</taxon>
    </lineage>
</organism>